<evidence type="ECO:0000256" key="2">
    <source>
        <dbReference type="ARBA" id="ARBA00022552"/>
    </source>
</evidence>
<gene>
    <name evidence="11" type="primary">rlmD</name>
    <name evidence="15" type="ORF">SAMN05216262_102197</name>
</gene>
<feature type="binding site" evidence="11">
    <location>
        <position position="306"/>
    </location>
    <ligand>
        <name>S-adenosyl-L-methionine</name>
        <dbReference type="ChEBI" id="CHEBI:59789"/>
    </ligand>
</feature>
<dbReference type="GO" id="GO:0070041">
    <property type="term" value="F:rRNA (uridine-C5-)-methyltransferase activity"/>
    <property type="evidence" value="ECO:0007669"/>
    <property type="project" value="UniProtKB-UniRule"/>
</dbReference>
<evidence type="ECO:0000256" key="7">
    <source>
        <dbReference type="ARBA" id="ARBA00023004"/>
    </source>
</evidence>
<evidence type="ECO:0000256" key="1">
    <source>
        <dbReference type="ARBA" id="ARBA00022485"/>
    </source>
</evidence>
<feature type="binding site" evidence="11 12">
    <location>
        <position position="322"/>
    </location>
    <ligand>
        <name>S-adenosyl-L-methionine</name>
        <dbReference type="ChEBI" id="CHEBI:59789"/>
    </ligand>
</feature>
<feature type="binding site" evidence="11">
    <location>
        <position position="91"/>
    </location>
    <ligand>
        <name>[4Fe-4S] cluster</name>
        <dbReference type="ChEBI" id="CHEBI:49883"/>
    </ligand>
</feature>
<feature type="binding site" evidence="11">
    <location>
        <position position="169"/>
    </location>
    <ligand>
        <name>[4Fe-4S] cluster</name>
        <dbReference type="ChEBI" id="CHEBI:49883"/>
    </ligand>
</feature>
<evidence type="ECO:0000256" key="11">
    <source>
        <dbReference type="HAMAP-Rule" id="MF_01010"/>
    </source>
</evidence>
<keyword evidence="5 11" id="KW-0949">S-adenosyl-L-methionine</keyword>
<dbReference type="NCBIfam" id="TIGR00479">
    <property type="entry name" value="rumA"/>
    <property type="match status" value="1"/>
</dbReference>
<dbReference type="PROSITE" id="PS50926">
    <property type="entry name" value="TRAM"/>
    <property type="match status" value="1"/>
</dbReference>
<dbReference type="GO" id="GO:0003723">
    <property type="term" value="F:RNA binding"/>
    <property type="evidence" value="ECO:0007669"/>
    <property type="project" value="InterPro"/>
</dbReference>
<dbReference type="SUPFAM" id="SSF50249">
    <property type="entry name" value="Nucleic acid-binding proteins"/>
    <property type="match status" value="1"/>
</dbReference>
<comment type="catalytic activity">
    <reaction evidence="9 11">
        <text>uridine(1939) in 23S rRNA + S-adenosyl-L-methionine = 5-methyluridine(1939) in 23S rRNA + S-adenosyl-L-homocysteine + H(+)</text>
        <dbReference type="Rhea" id="RHEA:42908"/>
        <dbReference type="Rhea" id="RHEA-COMP:10278"/>
        <dbReference type="Rhea" id="RHEA-COMP:10279"/>
        <dbReference type="ChEBI" id="CHEBI:15378"/>
        <dbReference type="ChEBI" id="CHEBI:57856"/>
        <dbReference type="ChEBI" id="CHEBI:59789"/>
        <dbReference type="ChEBI" id="CHEBI:65315"/>
        <dbReference type="ChEBI" id="CHEBI:74447"/>
        <dbReference type="EC" id="2.1.1.190"/>
    </reaction>
</comment>
<evidence type="ECO:0000256" key="8">
    <source>
        <dbReference type="ARBA" id="ARBA00023014"/>
    </source>
</evidence>
<keyword evidence="3 11" id="KW-0489">Methyltransferase</keyword>
<dbReference type="InterPro" id="IPR001566">
    <property type="entry name" value="23S_rRNA_MeTrfase_RlmD"/>
</dbReference>
<feature type="binding site" evidence="11 12">
    <location>
        <position position="272"/>
    </location>
    <ligand>
        <name>S-adenosyl-L-methionine</name>
        <dbReference type="ChEBI" id="CHEBI:59789"/>
    </ligand>
</feature>
<feature type="binding site" evidence="11">
    <location>
        <position position="82"/>
    </location>
    <ligand>
        <name>[4Fe-4S] cluster</name>
        <dbReference type="ChEBI" id="CHEBI:49883"/>
    </ligand>
</feature>
<dbReference type="EC" id="2.1.1.190" evidence="11"/>
<feature type="binding site" evidence="11 12">
    <location>
        <position position="370"/>
    </location>
    <ligand>
        <name>S-adenosyl-L-methionine</name>
        <dbReference type="ChEBI" id="CHEBI:59789"/>
    </ligand>
</feature>
<evidence type="ECO:0000256" key="6">
    <source>
        <dbReference type="ARBA" id="ARBA00022723"/>
    </source>
</evidence>
<sequence length="438" mass="49074">MVQIFKASSKKTQVKQNLTVTVQRLDQHGCGVAVQGKKAVFIDGALPGETVQVQVYEQKSKFLKAKLQQVITESEARVAVKCRHFYHCGGCNLQHLAYQQQLTYKQDKVSQLFAREGINIALPWQSHITSQPWQYRRKARIGVQYNKQGNAIIGFRRRASNDLTTITSCPVLDAAFADIFTELTALLPKLSGKNAIGHVEVIAANANVVVVRQLLNASPQDKQHWQDFAKKNNYLVYLDDGKQLTALSDDQPLHYRVTDTLTIEFSVNDFIQINHKVNQQMVAQAQAWLALKPQDRVLDLFSGLGNFSLPIAQQVQAVVGIEGVPAMVAKAQNNAKRNGIDNCQFYQADLNSDWHAQPWVTVKYTKALLDPARAGAYQAIRQLLLLNIKSILYVSCDPATLARDAKLLLSHGYKVEKIALIDMFSQTKHVETMVMFSL</sequence>
<dbReference type="InterPro" id="IPR029063">
    <property type="entry name" value="SAM-dependent_MTases_sf"/>
</dbReference>
<evidence type="ECO:0000256" key="4">
    <source>
        <dbReference type="ARBA" id="ARBA00022679"/>
    </source>
</evidence>
<dbReference type="GO" id="GO:0051539">
    <property type="term" value="F:4 iron, 4 sulfur cluster binding"/>
    <property type="evidence" value="ECO:0007669"/>
    <property type="project" value="UniProtKB-KW"/>
</dbReference>
<keyword evidence="1 11" id="KW-0004">4Fe-4S</keyword>
<evidence type="ECO:0000313" key="16">
    <source>
        <dbReference type="Proteomes" id="UP000199297"/>
    </source>
</evidence>
<evidence type="ECO:0000256" key="12">
    <source>
        <dbReference type="PROSITE-ProRule" id="PRU01024"/>
    </source>
</evidence>
<feature type="domain" description="TRAM" evidence="14">
    <location>
        <begin position="11"/>
        <end position="69"/>
    </location>
</feature>
<dbReference type="InterPro" id="IPR002792">
    <property type="entry name" value="TRAM_dom"/>
</dbReference>
<evidence type="ECO:0000256" key="10">
    <source>
        <dbReference type="ARBA" id="ARBA00059995"/>
    </source>
</evidence>
<reference evidence="16" key="1">
    <citation type="submission" date="2016-10" db="EMBL/GenBank/DDBJ databases">
        <authorList>
            <person name="Varghese N."/>
            <person name="Submissions S."/>
        </authorList>
    </citation>
    <scope>NUCLEOTIDE SEQUENCE [LARGE SCALE GENOMIC DNA]</scope>
    <source>
        <strain evidence="16">CGMCC 1.9127</strain>
    </source>
</reference>
<keyword evidence="6 11" id="KW-0479">Metal-binding</keyword>
<keyword evidence="2 11" id="KW-0698">rRNA processing</keyword>
<keyword evidence="7 11" id="KW-0408">Iron</keyword>
<proteinExistence type="inferred from homology"/>
<dbReference type="FunFam" id="3.40.50.150:FF:000009">
    <property type="entry name" value="23S rRNA (Uracil(1939)-C(5))-methyltransferase RlmD"/>
    <property type="match status" value="1"/>
</dbReference>
<feature type="binding site" evidence="11">
    <location>
        <position position="349"/>
    </location>
    <ligand>
        <name>S-adenosyl-L-methionine</name>
        <dbReference type="ChEBI" id="CHEBI:59789"/>
    </ligand>
</feature>
<dbReference type="Gene3D" id="3.40.50.150">
    <property type="entry name" value="Vaccinia Virus protein VP39"/>
    <property type="match status" value="1"/>
</dbReference>
<protein>
    <recommendedName>
        <fullName evidence="11">23S rRNA (uracil(1939)-C(5))-methyltransferase RlmD</fullName>
        <ecNumber evidence="11">2.1.1.190</ecNumber>
    </recommendedName>
    <alternativeName>
        <fullName evidence="11">23S rRNA(m5U1939)-methyltransferase</fullName>
    </alternativeName>
</protein>
<accession>A0A1H7JC14</accession>
<keyword evidence="4 11" id="KW-0808">Transferase</keyword>
<dbReference type="SUPFAM" id="SSF53335">
    <property type="entry name" value="S-adenosyl-L-methionine-dependent methyltransferases"/>
    <property type="match status" value="1"/>
</dbReference>
<dbReference type="NCBIfam" id="NF009639">
    <property type="entry name" value="PRK13168.1"/>
    <property type="match status" value="1"/>
</dbReference>
<feature type="binding site" evidence="11 12">
    <location>
        <position position="301"/>
    </location>
    <ligand>
        <name>S-adenosyl-L-methionine</name>
        <dbReference type="ChEBI" id="CHEBI:59789"/>
    </ligand>
</feature>
<dbReference type="PROSITE" id="PS51687">
    <property type="entry name" value="SAM_MT_RNA_M5U"/>
    <property type="match status" value="1"/>
</dbReference>
<dbReference type="OrthoDB" id="9804590at2"/>
<dbReference type="CDD" id="cd02440">
    <property type="entry name" value="AdoMet_MTases"/>
    <property type="match status" value="1"/>
</dbReference>
<comment type="similarity">
    <text evidence="11">Belongs to the class I-like SAM-binding methyltransferase superfamily. RNA M5U methyltransferase family. RlmD subfamily.</text>
</comment>
<evidence type="ECO:0000256" key="5">
    <source>
        <dbReference type="ARBA" id="ARBA00022691"/>
    </source>
</evidence>
<dbReference type="HAMAP" id="MF_01010">
    <property type="entry name" value="23SrRNA_methyltr_RlmD"/>
    <property type="match status" value="1"/>
</dbReference>
<evidence type="ECO:0000256" key="3">
    <source>
        <dbReference type="ARBA" id="ARBA00022603"/>
    </source>
</evidence>
<dbReference type="InterPro" id="IPR030390">
    <property type="entry name" value="MeTrfase_TrmA_AS"/>
</dbReference>
<evidence type="ECO:0000259" key="14">
    <source>
        <dbReference type="PROSITE" id="PS50926"/>
    </source>
</evidence>
<dbReference type="FunFam" id="2.40.50.140:FF:000097">
    <property type="entry name" value="23S rRNA (uracil(1939)-C(5))-methyltransferase RlmD"/>
    <property type="match status" value="1"/>
</dbReference>
<dbReference type="InterPro" id="IPR010280">
    <property type="entry name" value="U5_MeTrfase_fam"/>
</dbReference>
<dbReference type="PROSITE" id="PS01230">
    <property type="entry name" value="TRMA_1"/>
    <property type="match status" value="1"/>
</dbReference>
<dbReference type="STRING" id="641665.GCA_002104455_01736"/>
<feature type="active site" evidence="13">
    <location>
        <position position="396"/>
    </location>
</feature>
<organism evidence="15 16">
    <name type="scientific">Colwellia chukchiensis</name>
    <dbReference type="NCBI Taxonomy" id="641665"/>
    <lineage>
        <taxon>Bacteria</taxon>
        <taxon>Pseudomonadati</taxon>
        <taxon>Pseudomonadota</taxon>
        <taxon>Gammaproteobacteria</taxon>
        <taxon>Alteromonadales</taxon>
        <taxon>Colwelliaceae</taxon>
        <taxon>Colwellia</taxon>
    </lineage>
</organism>
<dbReference type="Gene3D" id="2.40.50.140">
    <property type="entry name" value="Nucleic acid-binding proteins"/>
    <property type="match status" value="1"/>
</dbReference>
<dbReference type="AlphaFoldDB" id="A0A1H7JC14"/>
<feature type="active site" description="Nucleophile" evidence="11 12">
    <location>
        <position position="396"/>
    </location>
</feature>
<evidence type="ECO:0000256" key="13">
    <source>
        <dbReference type="PROSITE-ProRule" id="PRU10015"/>
    </source>
</evidence>
<comment type="function">
    <text evidence="10 11">Catalyzes the formation of 5-methyl-uridine at position 1939 (m5U1939) in 23S rRNA.</text>
</comment>
<dbReference type="PANTHER" id="PTHR11061:SF49">
    <property type="entry name" value="23S RRNA (URACIL(1939)-C(5))-METHYLTRANSFERASE RLMD"/>
    <property type="match status" value="1"/>
</dbReference>
<dbReference type="EMBL" id="FOBI01000002">
    <property type="protein sequence ID" value="SEK72211.1"/>
    <property type="molecule type" value="Genomic_DNA"/>
</dbReference>
<name>A0A1H7JC14_9GAMM</name>
<dbReference type="Pfam" id="PF01938">
    <property type="entry name" value="TRAM"/>
    <property type="match status" value="1"/>
</dbReference>
<dbReference type="InterPro" id="IPR012340">
    <property type="entry name" value="NA-bd_OB-fold"/>
</dbReference>
<dbReference type="Gene3D" id="2.40.50.1070">
    <property type="match status" value="1"/>
</dbReference>
<dbReference type="GO" id="GO:0005506">
    <property type="term" value="F:iron ion binding"/>
    <property type="evidence" value="ECO:0007669"/>
    <property type="project" value="UniProtKB-UniRule"/>
</dbReference>
<feature type="binding site" evidence="11">
    <location>
        <position position="88"/>
    </location>
    <ligand>
        <name>[4Fe-4S] cluster</name>
        <dbReference type="ChEBI" id="CHEBI:49883"/>
    </ligand>
</feature>
<dbReference type="Proteomes" id="UP000199297">
    <property type="component" value="Unassembled WGS sequence"/>
</dbReference>
<evidence type="ECO:0000256" key="9">
    <source>
        <dbReference type="ARBA" id="ARBA00052756"/>
    </source>
</evidence>
<dbReference type="Pfam" id="PF05958">
    <property type="entry name" value="tRNA_U5-meth_tr"/>
    <property type="match status" value="2"/>
</dbReference>
<dbReference type="PANTHER" id="PTHR11061">
    <property type="entry name" value="RNA M5U METHYLTRANSFERASE"/>
    <property type="match status" value="1"/>
</dbReference>
<keyword evidence="8 11" id="KW-0411">Iron-sulfur</keyword>
<dbReference type="RefSeq" id="WP_085283587.1">
    <property type="nucleotide sequence ID" value="NZ_FOBI01000002.1"/>
</dbReference>
<keyword evidence="16" id="KW-1185">Reference proteome</keyword>
<dbReference type="GO" id="GO:0070475">
    <property type="term" value="P:rRNA base methylation"/>
    <property type="evidence" value="ECO:0007669"/>
    <property type="project" value="TreeGrafter"/>
</dbReference>
<evidence type="ECO:0000313" key="15">
    <source>
        <dbReference type="EMBL" id="SEK72211.1"/>
    </source>
</evidence>